<evidence type="ECO:0000256" key="4">
    <source>
        <dbReference type="ARBA" id="ARBA00023136"/>
    </source>
</evidence>
<dbReference type="SUPFAM" id="SSF103473">
    <property type="entry name" value="MFS general substrate transporter"/>
    <property type="match status" value="1"/>
</dbReference>
<dbReference type="PROSITE" id="PS50850">
    <property type="entry name" value="MFS"/>
    <property type="match status" value="1"/>
</dbReference>
<gene>
    <name evidence="8" type="ORF">M440DRAFT_1386815</name>
</gene>
<organism evidence="8 9">
    <name type="scientific">Trichoderma longibrachiatum ATCC 18648</name>
    <dbReference type="NCBI Taxonomy" id="983965"/>
    <lineage>
        <taxon>Eukaryota</taxon>
        <taxon>Fungi</taxon>
        <taxon>Dikarya</taxon>
        <taxon>Ascomycota</taxon>
        <taxon>Pezizomycotina</taxon>
        <taxon>Sordariomycetes</taxon>
        <taxon>Hypocreomycetidae</taxon>
        <taxon>Hypocreales</taxon>
        <taxon>Hypocreaceae</taxon>
        <taxon>Trichoderma</taxon>
    </lineage>
</organism>
<dbReference type="InterPro" id="IPR020846">
    <property type="entry name" value="MFS_dom"/>
</dbReference>
<feature type="compositionally biased region" description="Basic and acidic residues" evidence="5">
    <location>
        <begin position="569"/>
        <end position="579"/>
    </location>
</feature>
<feature type="transmembrane region" description="Helical" evidence="6">
    <location>
        <begin position="145"/>
        <end position="165"/>
    </location>
</feature>
<feature type="transmembrane region" description="Helical" evidence="6">
    <location>
        <begin position="521"/>
        <end position="540"/>
    </location>
</feature>
<dbReference type="Gene3D" id="1.20.1250.20">
    <property type="entry name" value="MFS general substrate transporter like domains"/>
    <property type="match status" value="1"/>
</dbReference>
<accession>A0A2T4BPM1</accession>
<dbReference type="PANTHER" id="PTHR23501">
    <property type="entry name" value="MAJOR FACILITATOR SUPERFAMILY"/>
    <property type="match status" value="1"/>
</dbReference>
<dbReference type="Gene3D" id="1.20.1720.10">
    <property type="entry name" value="Multidrug resistance protein D"/>
    <property type="match status" value="1"/>
</dbReference>
<evidence type="ECO:0000313" key="9">
    <source>
        <dbReference type="Proteomes" id="UP000240760"/>
    </source>
</evidence>
<feature type="transmembrane region" description="Helical" evidence="6">
    <location>
        <begin position="203"/>
        <end position="226"/>
    </location>
</feature>
<feature type="domain" description="Major facilitator superfamily (MFS) profile" evidence="7">
    <location>
        <begin position="51"/>
        <end position="495"/>
    </location>
</feature>
<feature type="transmembrane region" description="Helical" evidence="6">
    <location>
        <begin position="273"/>
        <end position="296"/>
    </location>
</feature>
<dbReference type="InterPro" id="IPR011701">
    <property type="entry name" value="MFS"/>
</dbReference>
<evidence type="ECO:0000256" key="3">
    <source>
        <dbReference type="ARBA" id="ARBA00022989"/>
    </source>
</evidence>
<feature type="transmembrane region" description="Helical" evidence="6">
    <location>
        <begin position="413"/>
        <end position="436"/>
    </location>
</feature>
<evidence type="ECO:0000256" key="5">
    <source>
        <dbReference type="SAM" id="MobiDB-lite"/>
    </source>
</evidence>
<feature type="compositionally biased region" description="Low complexity" evidence="5">
    <location>
        <begin position="553"/>
        <end position="568"/>
    </location>
</feature>
<reference evidence="8 9" key="1">
    <citation type="submission" date="2016-07" db="EMBL/GenBank/DDBJ databases">
        <title>Multiple horizontal gene transfer events from other fungi enriched the ability of initially mycotrophic Trichoderma (Ascomycota) to feed on dead plant biomass.</title>
        <authorList>
            <consortium name="DOE Joint Genome Institute"/>
            <person name="Aerts A."/>
            <person name="Atanasova L."/>
            <person name="Chenthamara K."/>
            <person name="Zhang J."/>
            <person name="Grujic M."/>
            <person name="Henrissat B."/>
            <person name="Kuo A."/>
            <person name="Salamov A."/>
            <person name="Lipzen A."/>
            <person name="Labutti K."/>
            <person name="Barry K."/>
            <person name="Miao Y."/>
            <person name="Rahimi M.J."/>
            <person name="Shen Q."/>
            <person name="Grigoriev I.V."/>
            <person name="Kubicek C.P."/>
            <person name="Druzhinina I.S."/>
        </authorList>
    </citation>
    <scope>NUCLEOTIDE SEQUENCE [LARGE SCALE GENOMIC DNA]</scope>
    <source>
        <strain evidence="8 9">ATCC 18648</strain>
    </source>
</reference>
<protein>
    <submittedName>
        <fullName evidence="8">MFS general substrate transporter</fullName>
    </submittedName>
</protein>
<evidence type="ECO:0000259" key="7">
    <source>
        <dbReference type="PROSITE" id="PS50850"/>
    </source>
</evidence>
<name>A0A2T4BPM1_TRILO</name>
<keyword evidence="4 6" id="KW-0472">Membrane</keyword>
<dbReference type="STRING" id="983965.A0A2T4BPM1"/>
<comment type="subcellular location">
    <subcellularLocation>
        <location evidence="1">Membrane</location>
        <topology evidence="1">Multi-pass membrane protein</topology>
    </subcellularLocation>
</comment>
<dbReference type="GO" id="GO:0005886">
    <property type="term" value="C:plasma membrane"/>
    <property type="evidence" value="ECO:0007669"/>
    <property type="project" value="TreeGrafter"/>
</dbReference>
<feature type="transmembrane region" description="Helical" evidence="6">
    <location>
        <begin position="380"/>
        <end position="401"/>
    </location>
</feature>
<feature type="transmembrane region" description="Helical" evidence="6">
    <location>
        <begin position="247"/>
        <end position="267"/>
    </location>
</feature>
<feature type="transmembrane region" description="Helical" evidence="6">
    <location>
        <begin position="316"/>
        <end position="341"/>
    </location>
</feature>
<feature type="region of interest" description="Disordered" evidence="5">
    <location>
        <begin position="546"/>
        <end position="587"/>
    </location>
</feature>
<dbReference type="PANTHER" id="PTHR23501:SF198">
    <property type="entry name" value="AZOLE RESISTANCE PROTEIN 1-RELATED"/>
    <property type="match status" value="1"/>
</dbReference>
<dbReference type="Proteomes" id="UP000240760">
    <property type="component" value="Unassembled WGS sequence"/>
</dbReference>
<feature type="transmembrane region" description="Helical" evidence="6">
    <location>
        <begin position="353"/>
        <end position="373"/>
    </location>
</feature>
<feature type="transmembrane region" description="Helical" evidence="6">
    <location>
        <begin position="177"/>
        <end position="197"/>
    </location>
</feature>
<evidence type="ECO:0000313" key="8">
    <source>
        <dbReference type="EMBL" id="PTB71254.1"/>
    </source>
</evidence>
<evidence type="ECO:0000256" key="2">
    <source>
        <dbReference type="ARBA" id="ARBA00022692"/>
    </source>
</evidence>
<dbReference type="OrthoDB" id="6770063at2759"/>
<dbReference type="GO" id="GO:0022857">
    <property type="term" value="F:transmembrane transporter activity"/>
    <property type="evidence" value="ECO:0007669"/>
    <property type="project" value="InterPro"/>
</dbReference>
<keyword evidence="3 6" id="KW-1133">Transmembrane helix</keyword>
<proteinExistence type="predicted"/>
<keyword evidence="2 6" id="KW-0812">Transmembrane</keyword>
<dbReference type="EMBL" id="KZ679150">
    <property type="protein sequence ID" value="PTB71254.1"/>
    <property type="molecule type" value="Genomic_DNA"/>
</dbReference>
<dbReference type="AlphaFoldDB" id="A0A2T4BPM1"/>
<evidence type="ECO:0000256" key="1">
    <source>
        <dbReference type="ARBA" id="ARBA00004141"/>
    </source>
</evidence>
<dbReference type="Pfam" id="PF07690">
    <property type="entry name" value="MFS_1"/>
    <property type="match status" value="1"/>
</dbReference>
<keyword evidence="9" id="KW-1185">Reference proteome</keyword>
<sequence>MASGDVDGYGSRVAGLNSKLQRFWALKRLVNKGQPTTDLDIPLAPWRKGAITCALALAGFMIGVDQSIIEPALPTIIAQFSALHDVGVYTSAYLIPQCVLQPCYNRLYSICSFSSVYISSALTFTAGSIVCALSESSPCFICGRALSGVGAVGLSVGGFRMLALMPGDRKQNVSTGAFSLILGSSVVIGPIIGGVITQSHLGWHWLFWINLPVIGVVLLLVVGTAYTGGSDLRGEKYELKSWEKVKLLDWMGTALLALTLIPLILGLDFGRSYGWGSIRSAVMFAVFGLSFVLLLLQQRLAKTPLFERSILLNRSVWTTTGIFFCALSSMSSITLFLPFLLQVVRELNPRSSGLLSFPLAGTLAVSTFIFSVLSTKVSCFNPLAIAGAAIFLASNILFITLNSDFSLPQIVSYEMIGGLGLGMAWLAEIIFPRAVLDKHQLAMSLGYSRMLQQIGAAVAVQVSAVAFTTSLAHNLAGLPLTPDELLSLQAGKKISGDFSAHTKNAILAAYCKAIRVGLSPAVAWAGLALLFALALPWPSLQRHVADSKEKNNSDSGSESLVLSVLGPSREADSPRDQDSPARGVETV</sequence>
<evidence type="ECO:0000256" key="6">
    <source>
        <dbReference type="SAM" id="Phobius"/>
    </source>
</evidence>
<dbReference type="InterPro" id="IPR036259">
    <property type="entry name" value="MFS_trans_sf"/>
</dbReference>